<sequence>MSTTAAREVETVWCENAAHDLEHFIRDDCEHPHFTDQQTRALMNRGARTAHVAELEDVAARAIAAHQAVADAADRLAELQARLPNASHYDTAVQAQYVREALDRAIAAFRGDA</sequence>
<evidence type="ECO:0000313" key="2">
    <source>
        <dbReference type="Proteomes" id="UP001595699"/>
    </source>
</evidence>
<comment type="caution">
    <text evidence="1">The sequence shown here is derived from an EMBL/GenBank/DDBJ whole genome shotgun (WGS) entry which is preliminary data.</text>
</comment>
<evidence type="ECO:0000313" key="1">
    <source>
        <dbReference type="EMBL" id="MFC3761993.1"/>
    </source>
</evidence>
<dbReference type="EMBL" id="JBHRZH010000012">
    <property type="protein sequence ID" value="MFC3761993.1"/>
    <property type="molecule type" value="Genomic_DNA"/>
</dbReference>
<name>A0ABV7YCT9_9ACTN</name>
<protein>
    <submittedName>
        <fullName evidence="1">Uncharacterized protein</fullName>
    </submittedName>
</protein>
<proteinExistence type="predicted"/>
<dbReference type="RefSeq" id="WP_205120541.1">
    <property type="nucleotide sequence ID" value="NZ_JAFBCM010000001.1"/>
</dbReference>
<organism evidence="1 2">
    <name type="scientific">Tenggerimyces flavus</name>
    <dbReference type="NCBI Taxonomy" id="1708749"/>
    <lineage>
        <taxon>Bacteria</taxon>
        <taxon>Bacillati</taxon>
        <taxon>Actinomycetota</taxon>
        <taxon>Actinomycetes</taxon>
        <taxon>Propionibacteriales</taxon>
        <taxon>Nocardioidaceae</taxon>
        <taxon>Tenggerimyces</taxon>
    </lineage>
</organism>
<gene>
    <name evidence="1" type="ORF">ACFOUW_14215</name>
</gene>
<reference evidence="2" key="1">
    <citation type="journal article" date="2019" name="Int. J. Syst. Evol. Microbiol.">
        <title>The Global Catalogue of Microorganisms (GCM) 10K type strain sequencing project: providing services to taxonomists for standard genome sequencing and annotation.</title>
        <authorList>
            <consortium name="The Broad Institute Genomics Platform"/>
            <consortium name="The Broad Institute Genome Sequencing Center for Infectious Disease"/>
            <person name="Wu L."/>
            <person name="Ma J."/>
        </authorList>
    </citation>
    <scope>NUCLEOTIDE SEQUENCE [LARGE SCALE GENOMIC DNA]</scope>
    <source>
        <strain evidence="2">CGMCC 4.7241</strain>
    </source>
</reference>
<keyword evidence="2" id="KW-1185">Reference proteome</keyword>
<accession>A0ABV7YCT9</accession>
<dbReference type="Proteomes" id="UP001595699">
    <property type="component" value="Unassembled WGS sequence"/>
</dbReference>